<comment type="caution">
    <text evidence="1">The sequence shown here is derived from an EMBL/GenBank/DDBJ whole genome shotgun (WGS) entry which is preliminary data.</text>
</comment>
<evidence type="ECO:0000313" key="1">
    <source>
        <dbReference type="EMBL" id="KAK4288466.1"/>
    </source>
</evidence>
<protein>
    <submittedName>
        <fullName evidence="1">Uncharacterized protein</fullName>
    </submittedName>
</protein>
<dbReference type="AlphaFoldDB" id="A0AAE1NGS5"/>
<dbReference type="Proteomes" id="UP001292094">
    <property type="component" value="Unassembled WGS sequence"/>
</dbReference>
<name>A0AAE1NGS5_9EUCA</name>
<proteinExistence type="predicted"/>
<organism evidence="1 2">
    <name type="scientific">Petrolisthes manimaculis</name>
    <dbReference type="NCBI Taxonomy" id="1843537"/>
    <lineage>
        <taxon>Eukaryota</taxon>
        <taxon>Metazoa</taxon>
        <taxon>Ecdysozoa</taxon>
        <taxon>Arthropoda</taxon>
        <taxon>Crustacea</taxon>
        <taxon>Multicrustacea</taxon>
        <taxon>Malacostraca</taxon>
        <taxon>Eumalacostraca</taxon>
        <taxon>Eucarida</taxon>
        <taxon>Decapoda</taxon>
        <taxon>Pleocyemata</taxon>
        <taxon>Anomura</taxon>
        <taxon>Galatheoidea</taxon>
        <taxon>Porcellanidae</taxon>
        <taxon>Petrolisthes</taxon>
    </lineage>
</organism>
<gene>
    <name evidence="1" type="ORF">Pmani_038504</name>
</gene>
<sequence>MCEGEVCSCYSKCRYEGVSKVMSGGVWKVAEECMKVWEGLDMYKQKRRGLVGRGVGDVYGKKRREWEVREERVGGVENGGGVWEEEEER</sequence>
<keyword evidence="2" id="KW-1185">Reference proteome</keyword>
<reference evidence="1" key="1">
    <citation type="submission" date="2023-11" db="EMBL/GenBank/DDBJ databases">
        <title>Genome assemblies of two species of porcelain crab, Petrolisthes cinctipes and Petrolisthes manimaculis (Anomura: Porcellanidae).</title>
        <authorList>
            <person name="Angst P."/>
        </authorList>
    </citation>
    <scope>NUCLEOTIDE SEQUENCE</scope>
    <source>
        <strain evidence="1">PB745_02</strain>
        <tissue evidence="1">Gill</tissue>
    </source>
</reference>
<accession>A0AAE1NGS5</accession>
<evidence type="ECO:0000313" key="2">
    <source>
        <dbReference type="Proteomes" id="UP001292094"/>
    </source>
</evidence>
<dbReference type="EMBL" id="JAWZYT010006294">
    <property type="protein sequence ID" value="KAK4288466.1"/>
    <property type="molecule type" value="Genomic_DNA"/>
</dbReference>